<dbReference type="Proteomes" id="UP001501920">
    <property type="component" value="Chromosome 29"/>
</dbReference>
<evidence type="ECO:0000313" key="1">
    <source>
        <dbReference type="Ensembl" id="ENSPNAP00000036762.2"/>
    </source>
</evidence>
<dbReference type="AlphaFoldDB" id="A0A3B4EJY1"/>
<proteinExistence type="predicted"/>
<reference evidence="1" key="3">
    <citation type="submission" date="2025-09" db="UniProtKB">
        <authorList>
            <consortium name="Ensembl"/>
        </authorList>
    </citation>
    <scope>IDENTIFICATION</scope>
</reference>
<dbReference type="OMA" id="RCHEDDS"/>
<reference evidence="1 2" key="1">
    <citation type="submission" date="2020-10" db="EMBL/GenBank/DDBJ databases">
        <title>Pygocentrus nattereri (red-bellied piranha) genome, fPygNat1, primary haplotype.</title>
        <authorList>
            <person name="Myers G."/>
            <person name="Meyer A."/>
            <person name="Karagic N."/>
            <person name="Pippel M."/>
            <person name="Winkler S."/>
            <person name="Tracey A."/>
            <person name="Wood J."/>
            <person name="Formenti G."/>
            <person name="Howe K."/>
            <person name="Fedrigo O."/>
            <person name="Jarvis E.D."/>
        </authorList>
    </citation>
    <scope>NUCLEOTIDE SEQUENCE [LARGE SCALE GENOMIC DNA]</scope>
</reference>
<sequence>VHPLDDVSTVVEDAADILRVYCTGEVWVTVVPAVSTRFSILYHVCVQQMCLTIIRCGVTKVLLIQEENYRDSSQPSEKEEWEGKRKKTVGLIVFSDDHIIATAGHHKDDGIQTFGYLLEIHFIHLESCFKYTRGENSASEQVLYSLLCTVDQLILIGALITGLHSIPSLPTIMHIYTQNKFIFSGPG</sequence>
<organism evidence="1 2">
    <name type="scientific">Pygocentrus nattereri</name>
    <name type="common">Red-bellied piranha</name>
    <dbReference type="NCBI Taxonomy" id="42514"/>
    <lineage>
        <taxon>Eukaryota</taxon>
        <taxon>Metazoa</taxon>
        <taxon>Chordata</taxon>
        <taxon>Craniata</taxon>
        <taxon>Vertebrata</taxon>
        <taxon>Euteleostomi</taxon>
        <taxon>Actinopterygii</taxon>
        <taxon>Neopterygii</taxon>
        <taxon>Teleostei</taxon>
        <taxon>Ostariophysi</taxon>
        <taxon>Characiformes</taxon>
        <taxon>Characoidei</taxon>
        <taxon>Pygocentrus</taxon>
    </lineage>
</organism>
<evidence type="ECO:0008006" key="3">
    <source>
        <dbReference type="Google" id="ProtNLM"/>
    </source>
</evidence>
<protein>
    <recommendedName>
        <fullName evidence="3">Proteasome assembly chaperone 1</fullName>
    </recommendedName>
</protein>
<reference evidence="1" key="2">
    <citation type="submission" date="2025-08" db="UniProtKB">
        <authorList>
            <consortium name="Ensembl"/>
        </authorList>
    </citation>
    <scope>IDENTIFICATION</scope>
</reference>
<accession>A0A3B4EJY1</accession>
<dbReference type="Ensembl" id="ENSPNAT00000040264.2">
    <property type="protein sequence ID" value="ENSPNAP00000036762.2"/>
    <property type="gene ID" value="ENSPNAG00000027901.2"/>
</dbReference>
<evidence type="ECO:0000313" key="2">
    <source>
        <dbReference type="Proteomes" id="UP001501920"/>
    </source>
</evidence>
<name>A0A3B4EJY1_PYGNA</name>
<keyword evidence="2" id="KW-1185">Reference proteome</keyword>
<dbReference type="GeneTree" id="ENSGT01150000289618"/>